<organism evidence="5 8">
    <name type="scientific">Sanguibacteroides justesenii</name>
    <dbReference type="NCBI Taxonomy" id="1547597"/>
    <lineage>
        <taxon>Bacteria</taxon>
        <taxon>Pseudomonadati</taxon>
        <taxon>Bacteroidota</taxon>
        <taxon>Bacteroidia</taxon>
        <taxon>Bacteroidales</taxon>
        <taxon>Porphyromonadaceae</taxon>
        <taxon>Sanguibacteroides</taxon>
    </lineage>
</organism>
<sequence length="514" mass="56671">MSLKRNVLDLRKRKEIVLQGGGEEAIKKQVAMGKLTARERIEAILDKDSFHEYDMFVEHQAKDFDMDKKVLHGDGVIIGTGTIYGEPVCIYAQDFTVAGGSLGLMHARKITKIMDHALKMRMPLIGINDSGGARIQEGVDSLAGYGEIFFRNTQASGVIPQLSVILGPCAGGAVYSPALTDFVFVVDNISKMFITGPEVVKTVLGEEISMEELGGAKVHSQVSGNAHFFASTEHECFEQIKKLLTFIPWSNQAKAKPFPPKPPKPEYKIEKIVPSDPTQPYDVRDVIRAVADDSDFLEVQQEFAQNIVVGFGRIDGETIGFVANQPCVLAGVLDCDSSDKAGRFIRFCDAFNIPLVTFEDMPGYLPGTEQEHMGVIRHGAKVLYAYSEATVPKVTVILRKAYGGGYIAMNSRHLKADFMFAWPTAEIAVMGPEGAANIIFRKEIMSAENPEEMRKIKVAEYREKFANPYVAASKGYIDSVIEPEETRKILKHSIEVSSNKSVMTPAKKHGIPPF</sequence>
<reference evidence="6 7" key="2">
    <citation type="submission" date="2014-07" db="EMBL/GenBank/DDBJ databases">
        <title>Porphyromonadaceae bacterium OUH 334697 = ATCC BAA-2682 = DSM 28341 draft genome.</title>
        <authorList>
            <person name="Sydenham T.V."/>
            <person name="Hasman H."/>
            <person name="Justesen U.S."/>
        </authorList>
    </citation>
    <scope>NUCLEOTIDE SEQUENCE [LARGE SCALE GENOMIC DNA]</scope>
    <source>
        <strain evidence="6 7">OUH 334697</strain>
    </source>
</reference>
<evidence type="ECO:0000256" key="2">
    <source>
        <dbReference type="ARBA" id="ARBA00074538"/>
    </source>
</evidence>
<dbReference type="Proteomes" id="UP000031980">
    <property type="component" value="Unassembled WGS sequence"/>
</dbReference>
<dbReference type="GO" id="GO:0016740">
    <property type="term" value="F:transferase activity"/>
    <property type="evidence" value="ECO:0007669"/>
    <property type="project" value="UniProtKB-KW"/>
</dbReference>
<evidence type="ECO:0000259" key="3">
    <source>
        <dbReference type="PROSITE" id="PS50980"/>
    </source>
</evidence>
<dbReference type="PROSITE" id="PS50980">
    <property type="entry name" value="COA_CT_NTER"/>
    <property type="match status" value="1"/>
</dbReference>
<comment type="caution">
    <text evidence="5">The sequence shown here is derived from an EMBL/GenBank/DDBJ whole genome shotgun (WGS) entry which is preliminary data.</text>
</comment>
<dbReference type="Gene3D" id="3.90.226.10">
    <property type="entry name" value="2-enoyl-CoA Hydratase, Chain A, domain 1"/>
    <property type="match status" value="2"/>
</dbReference>
<dbReference type="EMBL" id="JPIU01000025">
    <property type="protein sequence ID" value="KIO46598.1"/>
    <property type="molecule type" value="Genomic_DNA"/>
</dbReference>
<reference evidence="5 8" key="1">
    <citation type="submission" date="2014-07" db="EMBL/GenBank/DDBJ databases">
        <title>Porphyromonadaceae bacterium OUH 308042 = ATCC BAA-2681 = DSM 28342 draft genome.</title>
        <authorList>
            <person name="Sydenham T.V."/>
            <person name="Hasman H."/>
            <person name="Justensen U.S."/>
        </authorList>
    </citation>
    <scope>NUCLEOTIDE SEQUENCE [LARGE SCALE GENOMIC DNA]</scope>
    <source>
        <strain evidence="5 8">OUH 308042</strain>
    </source>
</reference>
<comment type="similarity">
    <text evidence="1">Belongs to the AccD/PCCB family.</text>
</comment>
<dbReference type="InterPro" id="IPR011763">
    <property type="entry name" value="COA_CT_C"/>
</dbReference>
<dbReference type="FunFam" id="3.90.226.10:FF:000017">
    <property type="entry name" value="Propionyl-CoA carboxylase subunit beta 5"/>
    <property type="match status" value="1"/>
</dbReference>
<dbReference type="FunFam" id="3.90.226.10:FF:000016">
    <property type="entry name" value="Propionyl-CoA carboxylase, beta subunit"/>
    <property type="match status" value="1"/>
</dbReference>
<dbReference type="GO" id="GO:0009317">
    <property type="term" value="C:acetyl-CoA carboxylase complex"/>
    <property type="evidence" value="ECO:0007669"/>
    <property type="project" value="UniProtKB-ARBA"/>
</dbReference>
<dbReference type="InterPro" id="IPR029045">
    <property type="entry name" value="ClpP/crotonase-like_dom_sf"/>
</dbReference>
<protein>
    <recommendedName>
        <fullName evidence="2">Propionyl-CoA carboxylase beta chain</fullName>
    </recommendedName>
</protein>
<accession>A0A0C3MIU4</accession>
<dbReference type="RefSeq" id="WP_041502431.1">
    <property type="nucleotide sequence ID" value="NZ_JPIT01000008.1"/>
</dbReference>
<dbReference type="PANTHER" id="PTHR43842:SF2">
    <property type="entry name" value="PROPIONYL-COA CARBOXYLASE BETA CHAIN, MITOCHONDRIAL"/>
    <property type="match status" value="1"/>
</dbReference>
<dbReference type="Proteomes" id="UP000031937">
    <property type="component" value="Unassembled WGS sequence"/>
</dbReference>
<evidence type="ECO:0000313" key="8">
    <source>
        <dbReference type="Proteomes" id="UP000031980"/>
    </source>
</evidence>
<dbReference type="InterPro" id="IPR011762">
    <property type="entry name" value="COA_CT_N"/>
</dbReference>
<dbReference type="GO" id="GO:0015977">
    <property type="term" value="P:carbon fixation"/>
    <property type="evidence" value="ECO:0007669"/>
    <property type="project" value="UniProtKB-ARBA"/>
</dbReference>
<evidence type="ECO:0000313" key="5">
    <source>
        <dbReference type="EMBL" id="KIO46598.1"/>
    </source>
</evidence>
<dbReference type="GO" id="GO:0003989">
    <property type="term" value="F:acetyl-CoA carboxylase activity"/>
    <property type="evidence" value="ECO:0007669"/>
    <property type="project" value="UniProtKB-ARBA"/>
</dbReference>
<proteinExistence type="inferred from homology"/>
<feature type="domain" description="CoA carboxyltransferase N-terminal" evidence="3">
    <location>
        <begin position="2"/>
        <end position="259"/>
    </location>
</feature>
<evidence type="ECO:0000313" key="7">
    <source>
        <dbReference type="Proteomes" id="UP000031937"/>
    </source>
</evidence>
<evidence type="ECO:0000259" key="4">
    <source>
        <dbReference type="PROSITE" id="PS50989"/>
    </source>
</evidence>
<gene>
    <name evidence="5" type="ORF">BA92_01620</name>
    <name evidence="6" type="ORF">IE90_03165</name>
</gene>
<dbReference type="AlphaFoldDB" id="A0A0C3MIU4"/>
<dbReference type="PANTHER" id="PTHR43842">
    <property type="entry name" value="PROPIONYL-COA CARBOXYLASE BETA CHAIN"/>
    <property type="match status" value="1"/>
</dbReference>
<keyword evidence="8" id="KW-1185">Reference proteome</keyword>
<dbReference type="InterPro" id="IPR034733">
    <property type="entry name" value="AcCoA_carboxyl_beta"/>
</dbReference>
<name>A0A0C3MIU4_9PORP</name>
<dbReference type="EMBL" id="JPIT01000008">
    <property type="protein sequence ID" value="KIO47023.1"/>
    <property type="molecule type" value="Genomic_DNA"/>
</dbReference>
<feature type="domain" description="CoA carboxyltransferase C-terminal" evidence="4">
    <location>
        <begin position="264"/>
        <end position="500"/>
    </location>
</feature>
<evidence type="ECO:0000256" key="1">
    <source>
        <dbReference type="ARBA" id="ARBA00006102"/>
    </source>
</evidence>
<dbReference type="OrthoDB" id="9803706at2"/>
<keyword evidence="5" id="KW-0808">Transferase</keyword>
<dbReference type="SUPFAM" id="SSF52096">
    <property type="entry name" value="ClpP/crotonase"/>
    <property type="match status" value="2"/>
</dbReference>
<dbReference type="InterPro" id="IPR051047">
    <property type="entry name" value="AccD/PCCB"/>
</dbReference>
<evidence type="ECO:0000313" key="6">
    <source>
        <dbReference type="EMBL" id="KIO47023.1"/>
    </source>
</evidence>
<dbReference type="GO" id="GO:0004658">
    <property type="term" value="F:propionyl-CoA carboxylase activity"/>
    <property type="evidence" value="ECO:0007669"/>
    <property type="project" value="UniProtKB-ARBA"/>
</dbReference>
<dbReference type="PROSITE" id="PS50989">
    <property type="entry name" value="COA_CT_CTER"/>
    <property type="match status" value="1"/>
</dbReference>
<dbReference type="Pfam" id="PF01039">
    <property type="entry name" value="Carboxyl_trans"/>
    <property type="match status" value="1"/>
</dbReference>